<feature type="domain" description="EGF-like" evidence="3">
    <location>
        <begin position="535"/>
        <end position="578"/>
    </location>
</feature>
<reference evidence="4" key="1">
    <citation type="submission" date="2021-02" db="EMBL/GenBank/DDBJ databases">
        <authorList>
            <person name="Nowell W R."/>
        </authorList>
    </citation>
    <scope>NUCLEOTIDE SEQUENCE</scope>
</reference>
<feature type="non-terminal residue" evidence="4">
    <location>
        <position position="830"/>
    </location>
</feature>
<feature type="disulfide bond" evidence="2">
    <location>
        <begin position="590"/>
        <end position="607"/>
    </location>
</feature>
<dbReference type="SMART" id="SM00192">
    <property type="entry name" value="LDLa"/>
    <property type="match status" value="3"/>
</dbReference>
<sequence>LSEMNCNDQRTDECSLLRQYIKHSWSSLNENEVHSQVTIPFHWYCNSFWDLDSGEDENLDLCRQWWICPNHQKRCGTGQCIDKHWDSIIDSEWDCADGSDLEEFFHKRIESLQQRNRSSISIVDSQSLFGICNKTHPFACLSYNTSLSQYKCLDFTQLGDSNIDCLGGIDGRNTMKHCDGRSMLGFNFKCSSNDICIPYKQHCEEGHRCPNQSDDEQWCFHRNNSSDCDGFRDFICFDGSCVSLGRCNKEWECSFGEDEYMCDYRNYVSEFYPYRRLKEIDVKHTIYSPELFHFPSDTNITQININSIMSRESTITSPFSNSLLSMSAYRCNRGLGVFSSNNSIVCFCPPQYYGNFCQYHSDRFLLLLHLNLSQSIYPLGNHPNILLKVLLLFFFENEILMIDQFQVQPTLEVNKIYKRSFHFVYSHSSRFRQERMKRYFNRSNILYSHPYSIRIEIYETQRDKQVSLIAVWQYTIDFDYLPVFRLAKVLRLTKYDPCLTNPCHPNEQCYPLVNDNSKYLCLCKSNFTGPNCSIEDSRCKNGFCAANALCKPDYQSYLRGNHFPYCICPFDLYGDRCDIEYNDLCQSNFCLNGGTCLPGSTFDQVICSCEDDFYGSHCQYKKSIIRLFLSNHTLAYSAAVLQYFLIDYKVLNLVLADQQVYTVLPSFLKYGDENEVVPEVVLVKIYSSYQDTRSNFYLLSLHMHTTSIKATTSMKEENQCPSISQLSIKSISPIEYHQICIKNVSLLCFHDNFYLCICNSNHTRVECFLYDSTLDRCSYCLADGLCLKGNHIRSNDFLCLCPPCHSGLHCQFNSKSLTITLDQLFYPDLT</sequence>
<feature type="disulfide bond" evidence="2">
    <location>
        <begin position="801"/>
        <end position="810"/>
    </location>
</feature>
<dbReference type="InterPro" id="IPR000742">
    <property type="entry name" value="EGF"/>
</dbReference>
<name>A0A815QVY1_9BILA</name>
<dbReference type="SMART" id="SM00181">
    <property type="entry name" value="EGF"/>
    <property type="match status" value="4"/>
</dbReference>
<dbReference type="EMBL" id="CAJNOO010007421">
    <property type="protein sequence ID" value="CAF1467667.1"/>
    <property type="molecule type" value="Genomic_DNA"/>
</dbReference>
<keyword evidence="1 2" id="KW-1015">Disulfide bond</keyword>
<feature type="domain" description="EGF-like" evidence="3">
    <location>
        <begin position="581"/>
        <end position="619"/>
    </location>
</feature>
<evidence type="ECO:0000256" key="2">
    <source>
        <dbReference type="PROSITE-ProRule" id="PRU00076"/>
    </source>
</evidence>
<dbReference type="EMBL" id="CAJOAX010013325">
    <property type="protein sequence ID" value="CAF4128711.1"/>
    <property type="molecule type" value="Genomic_DNA"/>
</dbReference>
<feature type="domain" description="EGF-like" evidence="3">
    <location>
        <begin position="773"/>
        <end position="811"/>
    </location>
</feature>
<accession>A0A815QVY1</accession>
<dbReference type="Gene3D" id="2.10.25.10">
    <property type="entry name" value="Laminin"/>
    <property type="match status" value="2"/>
</dbReference>
<gene>
    <name evidence="5" type="ORF">OTI717_LOCUS35173</name>
    <name evidence="4" type="ORF">RFH988_LOCUS37415</name>
</gene>
<protein>
    <recommendedName>
        <fullName evidence="3">EGF-like domain-containing protein</fullName>
    </recommendedName>
</protein>
<comment type="caution">
    <text evidence="2">Lacks conserved residue(s) required for the propagation of feature annotation.</text>
</comment>
<feature type="non-terminal residue" evidence="4">
    <location>
        <position position="1"/>
    </location>
</feature>
<keyword evidence="2" id="KW-0245">EGF-like domain</keyword>
<dbReference type="SUPFAM" id="SSF57196">
    <property type="entry name" value="EGF/Laminin"/>
    <property type="match status" value="2"/>
</dbReference>
<dbReference type="GO" id="GO:0005112">
    <property type="term" value="F:Notch binding"/>
    <property type="evidence" value="ECO:0007669"/>
    <property type="project" value="TreeGrafter"/>
</dbReference>
<organism evidence="4 6">
    <name type="scientific">Rotaria sordida</name>
    <dbReference type="NCBI Taxonomy" id="392033"/>
    <lineage>
        <taxon>Eukaryota</taxon>
        <taxon>Metazoa</taxon>
        <taxon>Spiralia</taxon>
        <taxon>Gnathifera</taxon>
        <taxon>Rotifera</taxon>
        <taxon>Eurotatoria</taxon>
        <taxon>Bdelloidea</taxon>
        <taxon>Philodinida</taxon>
        <taxon>Philodinidae</taxon>
        <taxon>Rotaria</taxon>
    </lineage>
</organism>
<dbReference type="AlphaFoldDB" id="A0A815QVY1"/>
<evidence type="ECO:0000256" key="1">
    <source>
        <dbReference type="ARBA" id="ARBA00023157"/>
    </source>
</evidence>
<dbReference type="Proteomes" id="UP000663823">
    <property type="component" value="Unassembled WGS sequence"/>
</dbReference>
<feature type="disulfide bond" evidence="2">
    <location>
        <begin position="568"/>
        <end position="577"/>
    </location>
</feature>
<dbReference type="PRINTS" id="PR00261">
    <property type="entry name" value="LDLRECEPTOR"/>
</dbReference>
<evidence type="ECO:0000259" key="3">
    <source>
        <dbReference type="PROSITE" id="PS50026"/>
    </source>
</evidence>
<dbReference type="PANTHER" id="PTHR24044:SF417">
    <property type="entry name" value="WEARY, ISOFORM B"/>
    <property type="match status" value="1"/>
</dbReference>
<feature type="disulfide bond" evidence="2">
    <location>
        <begin position="523"/>
        <end position="532"/>
    </location>
</feature>
<comment type="caution">
    <text evidence="4">The sequence shown here is derived from an EMBL/GenBank/DDBJ whole genome shotgun (WGS) entry which is preliminary data.</text>
</comment>
<evidence type="ECO:0000313" key="6">
    <source>
        <dbReference type="Proteomes" id="UP000663882"/>
    </source>
</evidence>
<proteinExistence type="predicted"/>
<feature type="domain" description="EGF-like" evidence="3">
    <location>
        <begin position="494"/>
        <end position="533"/>
    </location>
</feature>
<dbReference type="Proteomes" id="UP000663882">
    <property type="component" value="Unassembled WGS sequence"/>
</dbReference>
<dbReference type="PROSITE" id="PS50026">
    <property type="entry name" value="EGF_3"/>
    <property type="match status" value="4"/>
</dbReference>
<evidence type="ECO:0000313" key="4">
    <source>
        <dbReference type="EMBL" id="CAF1467667.1"/>
    </source>
</evidence>
<dbReference type="InterPro" id="IPR002172">
    <property type="entry name" value="LDrepeatLR_classA_rpt"/>
</dbReference>
<dbReference type="CDD" id="cd00112">
    <property type="entry name" value="LDLa"/>
    <property type="match status" value="1"/>
</dbReference>
<feature type="disulfide bond" evidence="2">
    <location>
        <begin position="609"/>
        <end position="618"/>
    </location>
</feature>
<dbReference type="PANTHER" id="PTHR24044">
    <property type="entry name" value="NOTCH LIGAND FAMILY MEMBER"/>
    <property type="match status" value="1"/>
</dbReference>
<evidence type="ECO:0000313" key="5">
    <source>
        <dbReference type="EMBL" id="CAF4128711.1"/>
    </source>
</evidence>
<dbReference type="OrthoDB" id="382013at2759"/>
<dbReference type="PROSITE" id="PS00022">
    <property type="entry name" value="EGF_1"/>
    <property type="match status" value="4"/>
</dbReference>
<dbReference type="InterPro" id="IPR050906">
    <property type="entry name" value="Notch_signaling"/>
</dbReference>